<dbReference type="WBParaSite" id="maker-E.canG7_contigs_7913-snap-gene-0.12-mRNA-1">
    <property type="protein sequence ID" value="maker-E.canG7_contigs_7913-snap-gene-0.12-mRNA-1"/>
    <property type="gene ID" value="EcG7_07317"/>
</dbReference>
<name>A0A915EYR6_9CEST</name>
<dbReference type="Proteomes" id="UP000887562">
    <property type="component" value="Unplaced"/>
</dbReference>
<reference evidence="2" key="1">
    <citation type="submission" date="2022-11" db="UniProtKB">
        <authorList>
            <consortium name="WormBaseParasite"/>
        </authorList>
    </citation>
    <scope>IDENTIFICATION</scope>
</reference>
<proteinExistence type="predicted"/>
<dbReference type="AlphaFoldDB" id="A0A915EYR6"/>
<evidence type="ECO:0000313" key="2">
    <source>
        <dbReference type="WBParaSite" id="maker-E.canG7_contigs_7913-snap-gene-0.12-mRNA-1"/>
    </source>
</evidence>
<sequence>MSSNLCPLYPLRPSEVAVPDGPNCHAKVDFLHNMSCYSYARKDEARRKGSASPSKLFVFDMEVADCDHFEQSGWTFFLLHRLGVLGVRMPREFFERTELVRGSEEKCNKTPTHHLWGLLSSPSNPSLEPALMPINLRYAAYLYYRSRGRIV</sequence>
<organism evidence="1 2">
    <name type="scientific">Echinococcus canadensis</name>
    <dbReference type="NCBI Taxonomy" id="519352"/>
    <lineage>
        <taxon>Eukaryota</taxon>
        <taxon>Metazoa</taxon>
        <taxon>Spiralia</taxon>
        <taxon>Lophotrochozoa</taxon>
        <taxon>Platyhelminthes</taxon>
        <taxon>Cestoda</taxon>
        <taxon>Eucestoda</taxon>
        <taxon>Cyclophyllidea</taxon>
        <taxon>Taeniidae</taxon>
        <taxon>Echinococcus</taxon>
        <taxon>Echinococcus canadensis group</taxon>
    </lineage>
</organism>
<protein>
    <submittedName>
        <fullName evidence="2">Uncharacterized protein</fullName>
    </submittedName>
</protein>
<accession>A0A915EYR6</accession>
<evidence type="ECO:0000313" key="1">
    <source>
        <dbReference type="Proteomes" id="UP000887562"/>
    </source>
</evidence>
<keyword evidence="1" id="KW-1185">Reference proteome</keyword>